<dbReference type="EMBL" id="QKWP01001128">
    <property type="protein sequence ID" value="RIB11479.1"/>
    <property type="molecule type" value="Genomic_DNA"/>
</dbReference>
<dbReference type="AlphaFoldDB" id="A0A397URS1"/>
<organism evidence="1 2">
    <name type="scientific">Gigaspora rosea</name>
    <dbReference type="NCBI Taxonomy" id="44941"/>
    <lineage>
        <taxon>Eukaryota</taxon>
        <taxon>Fungi</taxon>
        <taxon>Fungi incertae sedis</taxon>
        <taxon>Mucoromycota</taxon>
        <taxon>Glomeromycotina</taxon>
        <taxon>Glomeromycetes</taxon>
        <taxon>Diversisporales</taxon>
        <taxon>Gigasporaceae</taxon>
        <taxon>Gigaspora</taxon>
    </lineage>
</organism>
<evidence type="ECO:0000313" key="1">
    <source>
        <dbReference type="EMBL" id="RIB11479.1"/>
    </source>
</evidence>
<evidence type="ECO:0000313" key="2">
    <source>
        <dbReference type="Proteomes" id="UP000266673"/>
    </source>
</evidence>
<dbReference type="OrthoDB" id="2448118at2759"/>
<proteinExistence type="predicted"/>
<sequence length="356" mass="38352">MHCKSSVGLNGITVGSSAYNYQGDDKNVKLISGKISIGKAGLEAKLDVVNLEINSVGLKANLGINTSTGVSFSSNSVKANIGGFGLKVGKEMGISTSIGGASIDLGNLISKNPMTKSAGSRIKEAMARNGMNVEMFNKDPLSSFVDVVKTSVLNSKEDALTNTTVLNIKNEKEIDINTPIEDELSNVENSLNTITGVACSNESLKDNITSNDMKVENETSINTSIEDESRNIRDIINLITDVLNSNENLDTKITDFVTKAMKEIDTNMHIGDIPFNIGDLINSFTSVASSNESIMTNTFTSVASINESIMTNTFTSVASINESIITNIKDYNTKVNTHIDDILFNKIKNFYLLNNC</sequence>
<keyword evidence="2" id="KW-1185">Reference proteome</keyword>
<dbReference type="Proteomes" id="UP000266673">
    <property type="component" value="Unassembled WGS sequence"/>
</dbReference>
<accession>A0A397URS1</accession>
<gene>
    <name evidence="1" type="ORF">C2G38_2042631</name>
</gene>
<name>A0A397URS1_9GLOM</name>
<comment type="caution">
    <text evidence="1">The sequence shown here is derived from an EMBL/GenBank/DDBJ whole genome shotgun (WGS) entry which is preliminary data.</text>
</comment>
<reference evidence="1 2" key="1">
    <citation type="submission" date="2018-06" db="EMBL/GenBank/DDBJ databases">
        <title>Comparative genomics reveals the genomic features of Rhizophagus irregularis, R. cerebriforme, R. diaphanum and Gigaspora rosea, and their symbiotic lifestyle signature.</title>
        <authorList>
            <person name="Morin E."/>
            <person name="San Clemente H."/>
            <person name="Chen E.C.H."/>
            <person name="De La Providencia I."/>
            <person name="Hainaut M."/>
            <person name="Kuo A."/>
            <person name="Kohler A."/>
            <person name="Murat C."/>
            <person name="Tang N."/>
            <person name="Roy S."/>
            <person name="Loubradou J."/>
            <person name="Henrissat B."/>
            <person name="Grigoriev I.V."/>
            <person name="Corradi N."/>
            <person name="Roux C."/>
            <person name="Martin F.M."/>
        </authorList>
    </citation>
    <scope>NUCLEOTIDE SEQUENCE [LARGE SCALE GENOMIC DNA]</scope>
    <source>
        <strain evidence="1 2">DAOM 194757</strain>
    </source>
</reference>
<protein>
    <submittedName>
        <fullName evidence="1">Uncharacterized protein</fullName>
    </submittedName>
</protein>